<dbReference type="PANTHER" id="PTHR30337:SF0">
    <property type="entry name" value="NUCLEASE SBCCD SUBUNIT D"/>
    <property type="match status" value="1"/>
</dbReference>
<name>A0A0B7MP76_9FIRM</name>
<gene>
    <name evidence="2" type="ORF">SSCH_60019</name>
</gene>
<dbReference type="Pfam" id="PF00149">
    <property type="entry name" value="Metallophos"/>
    <property type="match status" value="1"/>
</dbReference>
<evidence type="ECO:0000313" key="3">
    <source>
        <dbReference type="Proteomes" id="UP000046155"/>
    </source>
</evidence>
<dbReference type="SUPFAM" id="SSF56300">
    <property type="entry name" value="Metallo-dependent phosphatases"/>
    <property type="match status" value="1"/>
</dbReference>
<proteinExistence type="predicted"/>
<dbReference type="EMBL" id="CDRZ01000258">
    <property type="protein sequence ID" value="CEO89756.1"/>
    <property type="molecule type" value="Genomic_DNA"/>
</dbReference>
<dbReference type="OrthoDB" id="9773856at2"/>
<sequence>MRFLFFTDDHKRGTTPENRKDNFPATLARKLEEVVSIAREQEVDYVLHGGDFFDVPAPAISVCADFLEIYQQFPVPVFTIAGNHDLFGHNSETLPRTMLGFAARLGIVHLLGREPIYLEKKGLRVQLTGQGYHFEMDRRDRQLDYVIKKKNCDYAIHMVHGMLLQKTLFPGALYTLIEQIWDTEADFTLAGHNHLGFPDTERDGKYFLNPGALVRLSNHQQEMKRPVQVMIIDFCENPPTYEKIRLKSAAPGEDILDRSRLEEAAFREQRLAGYLTEVKAAGSYQRTDVRVLLEEIATMEKLPSAVIDEALRRISLAEEALARGEDEA</sequence>
<evidence type="ECO:0000313" key="2">
    <source>
        <dbReference type="EMBL" id="CEO89756.1"/>
    </source>
</evidence>
<protein>
    <submittedName>
        <fullName evidence="2">Calcineurin-like phosphoesterase superfamily domain (Metallophosphoesterase)</fullName>
    </submittedName>
</protein>
<evidence type="ECO:0000259" key="1">
    <source>
        <dbReference type="Pfam" id="PF00149"/>
    </source>
</evidence>
<dbReference type="InterPro" id="IPR050535">
    <property type="entry name" value="DNA_Repair-Maintenance_Comp"/>
</dbReference>
<keyword evidence="3" id="KW-1185">Reference proteome</keyword>
<reference evidence="3" key="1">
    <citation type="submission" date="2015-01" db="EMBL/GenBank/DDBJ databases">
        <authorList>
            <person name="Manzoor Shahid"/>
            <person name="Zubair Saima"/>
        </authorList>
    </citation>
    <scope>NUCLEOTIDE SEQUENCE [LARGE SCALE GENOMIC DNA]</scope>
    <source>
        <strain evidence="3">Sp3</strain>
    </source>
</reference>
<organism evidence="2 3">
    <name type="scientific">Syntrophaceticus schinkii</name>
    <dbReference type="NCBI Taxonomy" id="499207"/>
    <lineage>
        <taxon>Bacteria</taxon>
        <taxon>Bacillati</taxon>
        <taxon>Bacillota</taxon>
        <taxon>Clostridia</taxon>
        <taxon>Thermoanaerobacterales</taxon>
        <taxon>Thermoanaerobacterales Family III. Incertae Sedis</taxon>
        <taxon>Syntrophaceticus</taxon>
    </lineage>
</organism>
<dbReference type="InterPro" id="IPR004843">
    <property type="entry name" value="Calcineurin-like_PHP"/>
</dbReference>
<dbReference type="Proteomes" id="UP000046155">
    <property type="component" value="Unassembled WGS sequence"/>
</dbReference>
<feature type="domain" description="Calcineurin-like phosphoesterase" evidence="1">
    <location>
        <begin position="1"/>
        <end position="194"/>
    </location>
</feature>
<dbReference type="RefSeq" id="WP_044665635.1">
    <property type="nucleotide sequence ID" value="NZ_CDRZ01000258.1"/>
</dbReference>
<dbReference type="Gene3D" id="3.60.21.10">
    <property type="match status" value="1"/>
</dbReference>
<dbReference type="AlphaFoldDB" id="A0A0B7MP76"/>
<dbReference type="PANTHER" id="PTHR30337">
    <property type="entry name" value="COMPONENT OF ATP-DEPENDENT DSDNA EXONUCLEASE"/>
    <property type="match status" value="1"/>
</dbReference>
<dbReference type="InterPro" id="IPR029052">
    <property type="entry name" value="Metallo-depent_PP-like"/>
</dbReference>
<accession>A0A0B7MP76</accession>